<dbReference type="KEGG" id="pti:PHATRDRAFT_49922"/>
<proteinExistence type="predicted"/>
<organism evidence="1 2">
    <name type="scientific">Phaeodactylum tricornutum (strain CCAP 1055/1)</name>
    <dbReference type="NCBI Taxonomy" id="556484"/>
    <lineage>
        <taxon>Eukaryota</taxon>
        <taxon>Sar</taxon>
        <taxon>Stramenopiles</taxon>
        <taxon>Ochrophyta</taxon>
        <taxon>Bacillariophyta</taxon>
        <taxon>Bacillariophyceae</taxon>
        <taxon>Bacillariophycidae</taxon>
        <taxon>Naviculales</taxon>
        <taxon>Phaeodactylaceae</taxon>
        <taxon>Phaeodactylum</taxon>
    </lineage>
</organism>
<dbReference type="HOGENOM" id="CLU_596516_0_0_1"/>
<evidence type="ECO:0000313" key="1">
    <source>
        <dbReference type="EMBL" id="EEC43745.1"/>
    </source>
</evidence>
<dbReference type="EMBL" id="CM000627">
    <property type="protein sequence ID" value="EEC43745.1"/>
    <property type="molecule type" value="Genomic_DNA"/>
</dbReference>
<dbReference type="GeneID" id="7198623"/>
<dbReference type="RefSeq" id="XP_002184686.1">
    <property type="nucleotide sequence ID" value="XM_002184650.1"/>
</dbReference>
<name>B7GCB5_PHATC</name>
<sequence length="452" mass="49557">MMKACAWDKEGVNGVNLSRMWSRAVQPHVFLVTTSSHLSRFCIPTFILLTVIYCIGHCSYPQPAFSSWCFSLSEILGMVQFGIVWGSSATCDSAIPAALFACQRTSPGRIRQYQSDKCFDAQSYTVCSTTVTGVATSTTLRKQSIPDCGPPDGAFGVPLDFVVFQSAREQALSTATIPRPFKNTSDTMLRWGPNRTQMVSIGSSRCWITFPGVHAAAHVGPAGTAPFVAASLFGVDDMSFGESITRPRVCLCRVNKISPIEAVNESKAQVVPKTNQQIAYTSDILQTSVTPAKDTKPRPFQFRQETEHSIQNCFQGPAYDNDNLLSEEEDMSIALGWPSMPIVLEDATDLRSLVDSITKSPISSVSTRPVSFAPADPFPSTLETHTLCYGIHHRDMSVRQVKDTNRNVGGDHVDDGDGTVEFVSALLYDTMYSRDDYGNPLEEDTGKDYTNE</sequence>
<dbReference type="PaxDb" id="2850-Phatr49922"/>
<dbReference type="InParanoid" id="B7GCB5"/>
<reference evidence="1 2" key="1">
    <citation type="journal article" date="2008" name="Nature">
        <title>The Phaeodactylum genome reveals the evolutionary history of diatom genomes.</title>
        <authorList>
            <person name="Bowler C."/>
            <person name="Allen A.E."/>
            <person name="Badger J.H."/>
            <person name="Grimwood J."/>
            <person name="Jabbari K."/>
            <person name="Kuo A."/>
            <person name="Maheswari U."/>
            <person name="Martens C."/>
            <person name="Maumus F."/>
            <person name="Otillar R.P."/>
            <person name="Rayko E."/>
            <person name="Salamov A."/>
            <person name="Vandepoele K."/>
            <person name="Beszteri B."/>
            <person name="Gruber A."/>
            <person name="Heijde M."/>
            <person name="Katinka M."/>
            <person name="Mock T."/>
            <person name="Valentin K."/>
            <person name="Verret F."/>
            <person name="Berges J.A."/>
            <person name="Brownlee C."/>
            <person name="Cadoret J.P."/>
            <person name="Chiovitti A."/>
            <person name="Choi C.J."/>
            <person name="Coesel S."/>
            <person name="De Martino A."/>
            <person name="Detter J.C."/>
            <person name="Durkin C."/>
            <person name="Falciatore A."/>
            <person name="Fournet J."/>
            <person name="Haruta M."/>
            <person name="Huysman M.J."/>
            <person name="Jenkins B.D."/>
            <person name="Jiroutova K."/>
            <person name="Jorgensen R.E."/>
            <person name="Joubert Y."/>
            <person name="Kaplan A."/>
            <person name="Kroger N."/>
            <person name="Kroth P.G."/>
            <person name="La Roche J."/>
            <person name="Lindquist E."/>
            <person name="Lommer M."/>
            <person name="Martin-Jezequel V."/>
            <person name="Lopez P.J."/>
            <person name="Lucas S."/>
            <person name="Mangogna M."/>
            <person name="McGinnis K."/>
            <person name="Medlin L.K."/>
            <person name="Montsant A."/>
            <person name="Oudot-Le Secq M.P."/>
            <person name="Napoli C."/>
            <person name="Obornik M."/>
            <person name="Parker M.S."/>
            <person name="Petit J.L."/>
            <person name="Porcel B.M."/>
            <person name="Poulsen N."/>
            <person name="Robison M."/>
            <person name="Rychlewski L."/>
            <person name="Rynearson T.A."/>
            <person name="Schmutz J."/>
            <person name="Shapiro H."/>
            <person name="Siaut M."/>
            <person name="Stanley M."/>
            <person name="Sussman M.R."/>
            <person name="Taylor A.R."/>
            <person name="Vardi A."/>
            <person name="von Dassow P."/>
            <person name="Vyverman W."/>
            <person name="Willis A."/>
            <person name="Wyrwicz L.S."/>
            <person name="Rokhsar D.S."/>
            <person name="Weissenbach J."/>
            <person name="Armbrust E.V."/>
            <person name="Green B.R."/>
            <person name="Van de Peer Y."/>
            <person name="Grigoriev I.V."/>
        </authorList>
    </citation>
    <scope>NUCLEOTIDE SEQUENCE [LARGE SCALE GENOMIC DNA]</scope>
    <source>
        <strain evidence="1 2">CCAP 1055/1</strain>
    </source>
</reference>
<evidence type="ECO:0000313" key="2">
    <source>
        <dbReference type="Proteomes" id="UP000000759"/>
    </source>
</evidence>
<keyword evidence="2" id="KW-1185">Reference proteome</keyword>
<dbReference type="Proteomes" id="UP000000759">
    <property type="component" value="Chromosome 25"/>
</dbReference>
<gene>
    <name evidence="1" type="ORF">PHATRDRAFT_49922</name>
</gene>
<protein>
    <submittedName>
        <fullName evidence="1">Uncharacterized protein</fullName>
    </submittedName>
</protein>
<accession>B7GCB5</accession>
<dbReference type="AlphaFoldDB" id="B7GCB5"/>
<reference evidence="2" key="2">
    <citation type="submission" date="2008-08" db="EMBL/GenBank/DDBJ databases">
        <authorList>
            <consortium name="Diatom Consortium"/>
            <person name="Grigoriev I."/>
            <person name="Grimwood J."/>
            <person name="Kuo A."/>
            <person name="Otillar R.P."/>
            <person name="Salamov A."/>
            <person name="Detter J.C."/>
            <person name="Lindquist E."/>
            <person name="Shapiro H."/>
            <person name="Lucas S."/>
            <person name="Glavina del Rio T."/>
            <person name="Pitluck S."/>
            <person name="Rokhsar D."/>
            <person name="Bowler C."/>
        </authorList>
    </citation>
    <scope>GENOME REANNOTATION</scope>
    <source>
        <strain evidence="2">CCAP 1055/1</strain>
    </source>
</reference>